<dbReference type="GO" id="GO:0005524">
    <property type="term" value="F:ATP binding"/>
    <property type="evidence" value="ECO:0007669"/>
    <property type="project" value="UniProtKB-UniRule"/>
</dbReference>
<comment type="similarity">
    <text evidence="3">Belongs to the RecD family.</text>
</comment>
<gene>
    <name evidence="3" type="primary">recD</name>
    <name evidence="5" type="ORF">HNQ59_002711</name>
</gene>
<evidence type="ECO:0000259" key="4">
    <source>
        <dbReference type="Pfam" id="PF13538"/>
    </source>
</evidence>
<keyword evidence="3" id="KW-0234">DNA repair</keyword>
<evidence type="ECO:0000313" key="6">
    <source>
        <dbReference type="Proteomes" id="UP000575898"/>
    </source>
</evidence>
<dbReference type="AlphaFoldDB" id="A0A840MLX3"/>
<sequence length="575" mass="61698">MSNTSPSALASEFLRVLHRRIGPLPGEVTAVVAQLMQATSQGHVCLDLLPRDDAVELADQLLSSGICGRAGAFQPLILDLGRLYLARYWHYESQLAKQLGQLAGPPTTLDHAPARAVLDQLFTNNQQQPDWQKAAAAAALINRLTVISGGPGTGKTSTVVNILGALQALHDGQLIIQLAAPTGKAAARMAEAIRARKHQLPLPPAIIDTLPEQAQTIHRLLGPRPESIYFRHHAGNPLPCDVLVLDEASMIDLALMAKLVDALPAHSRLILLGDKDQLASVEAGAVFGDLCSLRALDQTTCDALAALAGVAVPPSAREAGPIGRSVMLLTHSYRFDGRSGIGELARLANQGEAVAAMALLQGNQFADIRWQEGNMAQLANRLETRIREGFGPFWQAVQTGQSAAVVMAAFNRFRLLAATREGEAGMHQLNRLSEQVLRGNQSPGWYHGRPVMITSNDYNLKLFNGDVGIALDSPQGLRVWFEAEGGLRSITPARLPPHDTAYCMTVHKSQGSEFDQIALVLPDAPLPVLTRNLIYTGITRAKQFAELWGIGASLRAAIEHAPTRTTGLADRLGAG</sequence>
<dbReference type="RefSeq" id="WP_184040220.1">
    <property type="nucleotide sequence ID" value="NZ_JACHHY010000016.1"/>
</dbReference>
<dbReference type="GO" id="GO:0043139">
    <property type="term" value="F:5'-3' DNA helicase activity"/>
    <property type="evidence" value="ECO:0007669"/>
    <property type="project" value="UniProtKB-UniRule"/>
</dbReference>
<keyword evidence="3" id="KW-0269">Exonuclease</keyword>
<dbReference type="GO" id="GO:0017116">
    <property type="term" value="F:single-stranded DNA helicase activity"/>
    <property type="evidence" value="ECO:0007669"/>
    <property type="project" value="TreeGrafter"/>
</dbReference>
<dbReference type="HAMAP" id="MF_01487">
    <property type="entry name" value="RecD"/>
    <property type="match status" value="1"/>
</dbReference>
<name>A0A840MLX3_9PROT</name>
<protein>
    <recommendedName>
        <fullName evidence="3">RecBCD enzyme subunit RecD</fullName>
        <ecNumber evidence="3">5.6.2.3</ecNumber>
    </recommendedName>
    <alternativeName>
        <fullName evidence="3">DNA 5'-3' helicase subunit RecD</fullName>
    </alternativeName>
    <alternativeName>
        <fullName evidence="3">Exonuclease V subunit RecD</fullName>
        <shortName evidence="3">ExoV subunit RecD</shortName>
    </alternativeName>
    <alternativeName>
        <fullName evidence="3">Helicase/nuclease RecBCD subunit RecD</fullName>
    </alternativeName>
</protein>
<evidence type="ECO:0000256" key="1">
    <source>
        <dbReference type="ARBA" id="ARBA00022741"/>
    </source>
</evidence>
<comment type="caution">
    <text evidence="5">The sequence shown here is derived from an EMBL/GenBank/DDBJ whole genome shotgun (WGS) entry which is preliminary data.</text>
</comment>
<comment type="subunit">
    <text evidence="3">Heterotrimer of RecB, RecC and RecD. All subunits contribute to DNA-binding.</text>
</comment>
<evidence type="ECO:0000313" key="5">
    <source>
        <dbReference type="EMBL" id="MBB5019410.1"/>
    </source>
</evidence>
<dbReference type="PANTHER" id="PTHR43788:SF6">
    <property type="entry name" value="DNA HELICASE B"/>
    <property type="match status" value="1"/>
</dbReference>
<keyword evidence="6" id="KW-1185">Reference proteome</keyword>
<keyword evidence="3" id="KW-0540">Nuclease</keyword>
<dbReference type="SUPFAM" id="SSF52540">
    <property type="entry name" value="P-loop containing nucleoside triphosphate hydrolases"/>
    <property type="match status" value="2"/>
</dbReference>
<proteinExistence type="inferred from homology"/>
<feature type="domain" description="UvrD-like helicase C-terminal" evidence="4">
    <location>
        <begin position="501"/>
        <end position="543"/>
    </location>
</feature>
<keyword evidence="3" id="KW-0413">Isomerase</keyword>
<keyword evidence="1 3" id="KW-0547">Nucleotide-binding</keyword>
<dbReference type="CDD" id="cd18809">
    <property type="entry name" value="SF1_C_RecD"/>
    <property type="match status" value="1"/>
</dbReference>
<dbReference type="Proteomes" id="UP000575898">
    <property type="component" value="Unassembled WGS sequence"/>
</dbReference>
<keyword evidence="3" id="KW-0347">Helicase</keyword>
<dbReference type="EMBL" id="JACHHY010000016">
    <property type="protein sequence ID" value="MBB5019410.1"/>
    <property type="molecule type" value="Genomic_DNA"/>
</dbReference>
<dbReference type="NCBIfam" id="TIGR01447">
    <property type="entry name" value="recD"/>
    <property type="match status" value="1"/>
</dbReference>
<dbReference type="InterPro" id="IPR027785">
    <property type="entry name" value="UvrD-like_helicase_C"/>
</dbReference>
<dbReference type="EC" id="5.6.2.3" evidence="3"/>
<comment type="function">
    <text evidence="3">A helicase/nuclease that prepares dsDNA breaks (DSB) for recombinational DNA repair. Binds to DSBs and unwinds DNA via a highly rapid and processive ATP-dependent bidirectional helicase activity. Unwinds dsDNA until it encounters a Chi (crossover hotspot instigator) sequence from the 3' direction. Cuts ssDNA a few nucleotides 3' to the Chi site. The properties and activities of the enzyme are changed at Chi. The Chi-altered holoenzyme produces a long 3'-ssDNA overhang and facilitates RecA-binding to the ssDNA for homologous DNA recombination and repair. Holoenzyme degrades any linearized DNA that is unable to undergo homologous recombination. In the holoenzyme this subunit has ssDNA-dependent ATPase and 5'-3' helicase activity. When added to pre-assembled RecBC greatly stimulates nuclease activity and augments holoenzyme processivity. Negatively regulates the RecA-loading ability of RecBCD.</text>
</comment>
<comment type="catalytic activity">
    <reaction evidence="3">
        <text>ATP + H2O = ADP + phosphate + H(+)</text>
        <dbReference type="Rhea" id="RHEA:13065"/>
        <dbReference type="ChEBI" id="CHEBI:15377"/>
        <dbReference type="ChEBI" id="CHEBI:15378"/>
        <dbReference type="ChEBI" id="CHEBI:30616"/>
        <dbReference type="ChEBI" id="CHEBI:43474"/>
        <dbReference type="ChEBI" id="CHEBI:456216"/>
        <dbReference type="EC" id="5.6.2.3"/>
    </reaction>
</comment>
<dbReference type="InterPro" id="IPR027417">
    <property type="entry name" value="P-loop_NTPase"/>
</dbReference>
<dbReference type="Gene3D" id="3.40.50.300">
    <property type="entry name" value="P-loop containing nucleotide triphosphate hydrolases"/>
    <property type="match status" value="3"/>
</dbReference>
<keyword evidence="3" id="KW-0227">DNA damage</keyword>
<dbReference type="CDD" id="cd17933">
    <property type="entry name" value="DEXSc_RecD-like"/>
    <property type="match status" value="1"/>
</dbReference>
<evidence type="ECO:0000256" key="3">
    <source>
        <dbReference type="HAMAP-Rule" id="MF_01487"/>
    </source>
</evidence>
<dbReference type="Pfam" id="PF13538">
    <property type="entry name" value="UvrD_C_2"/>
    <property type="match status" value="1"/>
</dbReference>
<organism evidence="5 6">
    <name type="scientific">Chitinivorax tropicus</name>
    <dbReference type="NCBI Taxonomy" id="714531"/>
    <lineage>
        <taxon>Bacteria</taxon>
        <taxon>Pseudomonadati</taxon>
        <taxon>Pseudomonadota</taxon>
        <taxon>Betaproteobacteria</taxon>
        <taxon>Chitinivorax</taxon>
    </lineage>
</organism>
<dbReference type="GO" id="GO:0009338">
    <property type="term" value="C:exodeoxyribonuclease V complex"/>
    <property type="evidence" value="ECO:0007669"/>
    <property type="project" value="InterPro"/>
</dbReference>
<dbReference type="GO" id="GO:0003677">
    <property type="term" value="F:DNA binding"/>
    <property type="evidence" value="ECO:0007669"/>
    <property type="project" value="UniProtKB-UniRule"/>
</dbReference>
<dbReference type="InterPro" id="IPR050534">
    <property type="entry name" value="Coronavir_polyprotein_1ab"/>
</dbReference>
<keyword evidence="2 3" id="KW-0067">ATP-binding</keyword>
<feature type="binding site" evidence="3">
    <location>
        <begin position="149"/>
        <end position="156"/>
    </location>
    <ligand>
        <name>ATP</name>
        <dbReference type="ChEBI" id="CHEBI:30616"/>
    </ligand>
</feature>
<dbReference type="InterPro" id="IPR006344">
    <property type="entry name" value="RecD"/>
</dbReference>
<dbReference type="GO" id="GO:0008854">
    <property type="term" value="F:exodeoxyribonuclease V activity"/>
    <property type="evidence" value="ECO:0007669"/>
    <property type="project" value="InterPro"/>
</dbReference>
<evidence type="ECO:0000256" key="2">
    <source>
        <dbReference type="ARBA" id="ARBA00022840"/>
    </source>
</evidence>
<dbReference type="Pfam" id="PF13245">
    <property type="entry name" value="AAA_19"/>
    <property type="match status" value="1"/>
</dbReference>
<dbReference type="PANTHER" id="PTHR43788">
    <property type="entry name" value="DNA2/NAM7 HELICASE FAMILY MEMBER"/>
    <property type="match status" value="1"/>
</dbReference>
<reference evidence="5 6" key="1">
    <citation type="submission" date="2020-08" db="EMBL/GenBank/DDBJ databases">
        <title>Genomic Encyclopedia of Type Strains, Phase IV (KMG-IV): sequencing the most valuable type-strain genomes for metagenomic binning, comparative biology and taxonomic classification.</title>
        <authorList>
            <person name="Goeker M."/>
        </authorList>
    </citation>
    <scope>NUCLEOTIDE SEQUENCE [LARGE SCALE GENOMIC DNA]</scope>
    <source>
        <strain evidence="5 6">DSM 27165</strain>
    </source>
</reference>
<accession>A0A840MLX3</accession>
<comment type="miscellaneous">
    <text evidence="3">In the RecBCD complex, RecB has a slow 3'-5' helicase, an exonuclease activity and loads RecA onto ssDNA, RecD has a fast 5'-3' helicase activity, while RecC stimulates the ATPase and processivity of the RecB helicase and contributes to recognition of the Chi site.</text>
</comment>
<dbReference type="GO" id="GO:0000724">
    <property type="term" value="P:double-strand break repair via homologous recombination"/>
    <property type="evidence" value="ECO:0007669"/>
    <property type="project" value="UniProtKB-UniRule"/>
</dbReference>
<keyword evidence="3 5" id="KW-0378">Hydrolase</keyword>
<keyword evidence="3" id="KW-0238">DNA-binding</keyword>